<dbReference type="SUPFAM" id="SSF53756">
    <property type="entry name" value="UDP-Glycosyltransferase/glycogen phosphorylase"/>
    <property type="match status" value="1"/>
</dbReference>
<dbReference type="GO" id="GO:0009244">
    <property type="term" value="P:lipopolysaccharide core region biosynthetic process"/>
    <property type="evidence" value="ECO:0007669"/>
    <property type="project" value="TreeGrafter"/>
</dbReference>
<dbReference type="OrthoDB" id="9797795at2"/>
<dbReference type="InterPro" id="IPR051199">
    <property type="entry name" value="LPS_LOS_Heptosyltrfase"/>
</dbReference>
<dbReference type="AlphaFoldDB" id="A0A290Q9I5"/>
<dbReference type="PANTHER" id="PTHR30160">
    <property type="entry name" value="TETRAACYLDISACCHARIDE 4'-KINASE-RELATED"/>
    <property type="match status" value="1"/>
</dbReference>
<dbReference type="Gene3D" id="3.40.50.2000">
    <property type="entry name" value="Glycogen Phosphorylase B"/>
    <property type="match status" value="2"/>
</dbReference>
<sequence length="350" mass="38896">MPSAASPRILVLRRRYVGDIVLLESVFRLLRRHWPAAHIVASVDPAYRDLPKLHPAIDATLPMPVRFRDWPGFLWRLRRGKFTHILDFDNRPRTAMIALLSGASLRATLRHGAEPRFARCYNHRLVVETNYFDDHHITDFYHRLLRSVGIAIKQEPGHLIPLPHEITQIEQLPAIAALPTDRPRLLVHPGSRSPHRIWPAASFATVCDAIQSEGRASVIFVAGPAEQPVVEAITAKMTTPATVLKNAFTLTQLAALFASVDRLLCHDSGPMHLATSVGTPVVALYGSQKITNWKPVGDDNLLLQTPLPCRDCVSPGFCKPDDSYTNHCVQKITPEAVLSALRTRLPAPVA</sequence>
<evidence type="ECO:0000313" key="3">
    <source>
        <dbReference type="EMBL" id="ATC62896.1"/>
    </source>
</evidence>
<dbReference type="InterPro" id="IPR002201">
    <property type="entry name" value="Glyco_trans_9"/>
</dbReference>
<dbReference type="Pfam" id="PF01075">
    <property type="entry name" value="Glyco_transf_9"/>
    <property type="match status" value="1"/>
</dbReference>
<organism evidence="3 4">
    <name type="scientific">Nibricoccus aquaticus</name>
    <dbReference type="NCBI Taxonomy" id="2576891"/>
    <lineage>
        <taxon>Bacteria</taxon>
        <taxon>Pseudomonadati</taxon>
        <taxon>Verrucomicrobiota</taxon>
        <taxon>Opitutia</taxon>
        <taxon>Opitutales</taxon>
        <taxon>Opitutaceae</taxon>
        <taxon>Nibricoccus</taxon>
    </lineage>
</organism>
<keyword evidence="2" id="KW-0808">Transferase</keyword>
<accession>A0A290Q9I5</accession>
<dbReference type="RefSeq" id="WP_096054531.1">
    <property type="nucleotide sequence ID" value="NZ_CP023344.1"/>
</dbReference>
<dbReference type="EMBL" id="CP023344">
    <property type="protein sequence ID" value="ATC62896.1"/>
    <property type="molecule type" value="Genomic_DNA"/>
</dbReference>
<name>A0A290Q9I5_9BACT</name>
<dbReference type="GO" id="GO:0005829">
    <property type="term" value="C:cytosol"/>
    <property type="evidence" value="ECO:0007669"/>
    <property type="project" value="TreeGrafter"/>
</dbReference>
<dbReference type="Proteomes" id="UP000217265">
    <property type="component" value="Chromosome"/>
</dbReference>
<keyword evidence="1" id="KW-0328">Glycosyltransferase</keyword>
<keyword evidence="4" id="KW-1185">Reference proteome</keyword>
<evidence type="ECO:0000313" key="4">
    <source>
        <dbReference type="Proteomes" id="UP000217265"/>
    </source>
</evidence>
<dbReference type="CDD" id="cd03789">
    <property type="entry name" value="GT9_LPS_heptosyltransferase"/>
    <property type="match status" value="1"/>
</dbReference>
<protein>
    <recommendedName>
        <fullName evidence="5">Glycosyl transferase</fullName>
    </recommendedName>
</protein>
<dbReference type="GO" id="GO:0008713">
    <property type="term" value="F:ADP-heptose-lipopolysaccharide heptosyltransferase activity"/>
    <property type="evidence" value="ECO:0007669"/>
    <property type="project" value="TreeGrafter"/>
</dbReference>
<dbReference type="PANTHER" id="PTHR30160:SF1">
    <property type="entry name" value="LIPOPOLYSACCHARIDE 1,2-N-ACETYLGLUCOSAMINETRANSFERASE-RELATED"/>
    <property type="match status" value="1"/>
</dbReference>
<evidence type="ECO:0008006" key="5">
    <source>
        <dbReference type="Google" id="ProtNLM"/>
    </source>
</evidence>
<proteinExistence type="predicted"/>
<reference evidence="3 4" key="1">
    <citation type="submission" date="2017-09" db="EMBL/GenBank/DDBJ databases">
        <title>Complete genome sequence of Verrucomicrobial strain HZ-65, isolated from freshwater.</title>
        <authorList>
            <person name="Choi A."/>
        </authorList>
    </citation>
    <scope>NUCLEOTIDE SEQUENCE [LARGE SCALE GENOMIC DNA]</scope>
    <source>
        <strain evidence="3 4">HZ-65</strain>
    </source>
</reference>
<evidence type="ECO:0000256" key="1">
    <source>
        <dbReference type="ARBA" id="ARBA00022676"/>
    </source>
</evidence>
<evidence type="ECO:0000256" key="2">
    <source>
        <dbReference type="ARBA" id="ARBA00022679"/>
    </source>
</evidence>
<dbReference type="KEGG" id="vbh:CMV30_02350"/>
<gene>
    <name evidence="3" type="ORF">CMV30_02350</name>
</gene>